<dbReference type="GO" id="GO:0003700">
    <property type="term" value="F:DNA-binding transcription factor activity"/>
    <property type="evidence" value="ECO:0007669"/>
    <property type="project" value="InterPro"/>
</dbReference>
<dbReference type="GO" id="GO:0006950">
    <property type="term" value="P:response to stress"/>
    <property type="evidence" value="ECO:0007669"/>
    <property type="project" value="TreeGrafter"/>
</dbReference>
<gene>
    <name evidence="2" type="ORF">DFR69_102596</name>
</gene>
<evidence type="ECO:0000313" key="3">
    <source>
        <dbReference type="Proteomes" id="UP000246410"/>
    </source>
</evidence>
<comment type="caution">
    <text evidence="2">The sequence shown here is derived from an EMBL/GenBank/DDBJ whole genome shotgun (WGS) entry which is preliminary data.</text>
</comment>
<evidence type="ECO:0000259" key="1">
    <source>
        <dbReference type="SMART" id="SM00347"/>
    </source>
</evidence>
<dbReference type="SMART" id="SM00347">
    <property type="entry name" value="HTH_MARR"/>
    <property type="match status" value="1"/>
</dbReference>
<dbReference type="InterPro" id="IPR036388">
    <property type="entry name" value="WH-like_DNA-bd_sf"/>
</dbReference>
<dbReference type="Proteomes" id="UP000246410">
    <property type="component" value="Unassembled WGS sequence"/>
</dbReference>
<sequence length="163" mass="18291">MSDSGLDDDTPFTRLVFELNLIARHLPTAPRRPGFQLDRSAFLILTRLELDEPLSLRELSEAFQLDISTINRQVGAMLKQDLVERVPDPDGGVARKVQATAQGRAALAADQRHRAAGIGAVVADWDADDVAEFSRLMGKFNRSVERIERNPWPRPPRKDHEAR</sequence>
<dbReference type="GO" id="GO:0003677">
    <property type="term" value="F:DNA binding"/>
    <property type="evidence" value="ECO:0007669"/>
    <property type="project" value="UniProtKB-KW"/>
</dbReference>
<dbReference type="PANTHER" id="PTHR33164">
    <property type="entry name" value="TRANSCRIPTIONAL REGULATOR, MARR FAMILY"/>
    <property type="match status" value="1"/>
</dbReference>
<dbReference type="Gene3D" id="1.10.10.10">
    <property type="entry name" value="Winged helix-like DNA-binding domain superfamily/Winged helix DNA-binding domain"/>
    <property type="match status" value="1"/>
</dbReference>
<accession>A0A317NX50</accession>
<evidence type="ECO:0000313" key="2">
    <source>
        <dbReference type="EMBL" id="PWV79533.1"/>
    </source>
</evidence>
<reference evidence="2 3" key="1">
    <citation type="submission" date="2018-05" db="EMBL/GenBank/DDBJ databases">
        <title>Genomic Encyclopedia of Type Strains, Phase IV (KMG-IV): sequencing the most valuable type-strain genomes for metagenomic binning, comparative biology and taxonomic classification.</title>
        <authorList>
            <person name="Goeker M."/>
        </authorList>
    </citation>
    <scope>NUCLEOTIDE SEQUENCE [LARGE SCALE GENOMIC DNA]</scope>
    <source>
        <strain evidence="2 3">DSM 44717</strain>
    </source>
</reference>
<dbReference type="PANTHER" id="PTHR33164:SF57">
    <property type="entry name" value="MARR-FAMILY TRANSCRIPTIONAL REGULATOR"/>
    <property type="match status" value="1"/>
</dbReference>
<keyword evidence="3" id="KW-1185">Reference proteome</keyword>
<organism evidence="2 3">
    <name type="scientific">Nocardia neocaledoniensis</name>
    <dbReference type="NCBI Taxonomy" id="236511"/>
    <lineage>
        <taxon>Bacteria</taxon>
        <taxon>Bacillati</taxon>
        <taxon>Actinomycetota</taxon>
        <taxon>Actinomycetes</taxon>
        <taxon>Mycobacteriales</taxon>
        <taxon>Nocardiaceae</taxon>
        <taxon>Nocardia</taxon>
    </lineage>
</organism>
<dbReference type="Pfam" id="PF01047">
    <property type="entry name" value="MarR"/>
    <property type="match status" value="1"/>
</dbReference>
<feature type="domain" description="HTH marR-type" evidence="1">
    <location>
        <begin position="30"/>
        <end position="130"/>
    </location>
</feature>
<dbReference type="SUPFAM" id="SSF46785">
    <property type="entry name" value="Winged helix' DNA-binding domain"/>
    <property type="match status" value="1"/>
</dbReference>
<keyword evidence="2" id="KW-0238">DNA-binding</keyword>
<dbReference type="AlphaFoldDB" id="A0A317NX50"/>
<name>A0A317NX50_9NOCA</name>
<dbReference type="InterPro" id="IPR036390">
    <property type="entry name" value="WH_DNA-bd_sf"/>
</dbReference>
<dbReference type="EMBL" id="QGTL01000002">
    <property type="protein sequence ID" value="PWV79533.1"/>
    <property type="molecule type" value="Genomic_DNA"/>
</dbReference>
<dbReference type="RefSeq" id="WP_110036635.1">
    <property type="nucleotide sequence ID" value="NZ_QGTL01000002.1"/>
</dbReference>
<dbReference type="InterPro" id="IPR000835">
    <property type="entry name" value="HTH_MarR-typ"/>
</dbReference>
<proteinExistence type="predicted"/>
<dbReference type="InterPro" id="IPR039422">
    <property type="entry name" value="MarR/SlyA-like"/>
</dbReference>
<protein>
    <submittedName>
        <fullName evidence="2">DNA-binding MarR family transcriptional regulator</fullName>
    </submittedName>
</protein>